<evidence type="ECO:0000256" key="1">
    <source>
        <dbReference type="SAM" id="MobiDB-lite"/>
    </source>
</evidence>
<dbReference type="RefSeq" id="WP_317715044.1">
    <property type="nucleotide sequence ID" value="NZ_JAWLUM010000013.1"/>
</dbReference>
<keyword evidence="3" id="KW-1185">Reference proteome</keyword>
<sequence>MARRTRWFWHIRTYRKVFRSVRVVRWFKPRRSHLVGLFQHGDWVIIYEDNGYVGASPRLMQPLSAGREVVAHVGSEVSNFFWFLDGMDRTWFETLFASRRHGTAPDDLVPIMRQIGGFELDHNGDHREFHDREATFALCDSLTGLRLTPQLLRAATFTVAEVVIRPGTPGAADRRRPPSAAEEQTQGIRDWARRQGQNLP</sequence>
<dbReference type="Proteomes" id="UP001185792">
    <property type="component" value="Unassembled WGS sequence"/>
</dbReference>
<dbReference type="Pfam" id="PF20062">
    <property type="entry name" value="DUF6461"/>
    <property type="match status" value="1"/>
</dbReference>
<feature type="region of interest" description="Disordered" evidence="1">
    <location>
        <begin position="168"/>
        <end position="200"/>
    </location>
</feature>
<protein>
    <submittedName>
        <fullName evidence="2">DUF6461 domain-containing protein</fullName>
    </submittedName>
</protein>
<dbReference type="InterPro" id="IPR045592">
    <property type="entry name" value="DUF6461"/>
</dbReference>
<gene>
    <name evidence="2" type="ORF">R4198_26250</name>
</gene>
<reference evidence="2 3" key="1">
    <citation type="submission" date="2023-10" db="EMBL/GenBank/DDBJ databases">
        <title>Development of a sustainable strategy for remediation of hydrocarbon-contaminated territories based on the waste exchange concept.</title>
        <authorList>
            <person name="Krivoruchko A."/>
        </authorList>
    </citation>
    <scope>NUCLEOTIDE SEQUENCE [LARGE SCALE GENOMIC DNA]</scope>
    <source>
        <strain evidence="2 3">IEGM 1236</strain>
    </source>
</reference>
<comment type="caution">
    <text evidence="2">The sequence shown here is derived from an EMBL/GenBank/DDBJ whole genome shotgun (WGS) entry which is preliminary data.</text>
</comment>
<evidence type="ECO:0000313" key="3">
    <source>
        <dbReference type="Proteomes" id="UP001185792"/>
    </source>
</evidence>
<dbReference type="EMBL" id="JAWLUM010000013">
    <property type="protein sequence ID" value="MDV7137203.1"/>
    <property type="molecule type" value="Genomic_DNA"/>
</dbReference>
<proteinExistence type="predicted"/>
<organism evidence="2 3">
    <name type="scientific">Williamsia marianensis</name>
    <dbReference type="NCBI Taxonomy" id="85044"/>
    <lineage>
        <taxon>Bacteria</taxon>
        <taxon>Bacillati</taxon>
        <taxon>Actinomycetota</taxon>
        <taxon>Actinomycetes</taxon>
        <taxon>Mycobacteriales</taxon>
        <taxon>Nocardiaceae</taxon>
        <taxon>Williamsia</taxon>
    </lineage>
</organism>
<evidence type="ECO:0000313" key="2">
    <source>
        <dbReference type="EMBL" id="MDV7137203.1"/>
    </source>
</evidence>
<accession>A0ABU4F138</accession>
<name>A0ABU4F138_WILMA</name>